<evidence type="ECO:0000259" key="1">
    <source>
        <dbReference type="Pfam" id="PF00144"/>
    </source>
</evidence>
<gene>
    <name evidence="2" type="ORF">DEIGR_102426</name>
</gene>
<dbReference type="EMBL" id="BCMS01000001">
    <property type="protein sequence ID" value="GAQ22399.1"/>
    <property type="molecule type" value="Genomic_DNA"/>
</dbReference>
<dbReference type="InterPro" id="IPR001466">
    <property type="entry name" value="Beta-lactam-related"/>
</dbReference>
<evidence type="ECO:0000313" key="2">
    <source>
        <dbReference type="EMBL" id="GAQ22399.1"/>
    </source>
</evidence>
<keyword evidence="3" id="KW-1185">Reference proteome</keyword>
<evidence type="ECO:0000313" key="3">
    <source>
        <dbReference type="Proteomes" id="UP000056209"/>
    </source>
</evidence>
<dbReference type="AlphaFoldDB" id="A0A100HMX2"/>
<accession>A0A100HMX2</accession>
<reference evidence="3" key="1">
    <citation type="submission" date="2015-11" db="EMBL/GenBank/DDBJ databases">
        <title>Draft Genome Sequence of the Radioresistant Bacterium Deinococcus grandis, Isolated from Freshwater Fish in Japan.</title>
        <authorList>
            <person name="Satoh K."/>
            <person name="Onodera T."/>
            <person name="Omoso K."/>
            <person name="Takeda-Yano K."/>
            <person name="Katayama T."/>
            <person name="Oono Y."/>
            <person name="Narumi I."/>
        </authorList>
    </citation>
    <scope>NUCLEOTIDE SEQUENCE [LARGE SCALE GENOMIC DNA]</scope>
    <source>
        <strain evidence="3">ATCC 43672</strain>
    </source>
</reference>
<sequence length="471" mass="50700">MVQVSPESLGLPSGAVLAWLNALAADGLEVHGFTLRRSGRVIAGGHWFPYGPERVQHVYSMSKAFAAAGVGLLVQEGRLRVTDRVVDLFPDALPPVVGGHLRAMRVEDLLTMRTGHAADVTDALVAAGDRDWAAAFLAQPVEFRPGTHFVYNSGASFLLSALVQRVTGGTLLEFLTPRLLEPLGVRGARWVSNARGVNLGGWGLHLRTGDVARFGQLLLNRGTWQGQTLLAPDWVDAMSRAHTPPGTNTGDELSDWAQGYGYGLWRCRHGAYRADGAFGQFCVMMPAQNMVLAVTAGVADMGRVLDHTWTHLLGNAQESPLPPSAATEVLWVRCAGLTLPVPEILTSPPLRDVQAHFTFDPNDEGWEAATLTVTGERGALVLEGQAPNTVRFTLNAWEEQTLDTWGTTVALTVRAGWQADGTLALTLLLIEDGARWEVRWPAPDAPLTVRLCAPHYGEGHTLSARASTLGA</sequence>
<dbReference type="InterPro" id="IPR050789">
    <property type="entry name" value="Diverse_Enzym_Activities"/>
</dbReference>
<dbReference type="Proteomes" id="UP000056209">
    <property type="component" value="Unassembled WGS sequence"/>
</dbReference>
<dbReference type="Pfam" id="PF00144">
    <property type="entry name" value="Beta-lactamase"/>
    <property type="match status" value="1"/>
</dbReference>
<proteinExistence type="predicted"/>
<name>A0A100HMX2_9DEIO</name>
<dbReference type="SUPFAM" id="SSF56601">
    <property type="entry name" value="beta-lactamase/transpeptidase-like"/>
    <property type="match status" value="1"/>
</dbReference>
<dbReference type="PANTHER" id="PTHR43283:SF7">
    <property type="entry name" value="BETA-LACTAMASE-RELATED DOMAIN-CONTAINING PROTEIN"/>
    <property type="match status" value="1"/>
</dbReference>
<dbReference type="PANTHER" id="PTHR43283">
    <property type="entry name" value="BETA-LACTAMASE-RELATED"/>
    <property type="match status" value="1"/>
</dbReference>
<dbReference type="Gene3D" id="3.40.710.10">
    <property type="entry name" value="DD-peptidase/beta-lactamase superfamily"/>
    <property type="match status" value="1"/>
</dbReference>
<dbReference type="InterPro" id="IPR012338">
    <property type="entry name" value="Beta-lactam/transpept-like"/>
</dbReference>
<comment type="caution">
    <text evidence="2">The sequence shown here is derived from an EMBL/GenBank/DDBJ whole genome shotgun (WGS) entry which is preliminary data.</text>
</comment>
<organism evidence="2 3">
    <name type="scientific">Deinococcus grandis</name>
    <dbReference type="NCBI Taxonomy" id="57498"/>
    <lineage>
        <taxon>Bacteria</taxon>
        <taxon>Thermotogati</taxon>
        <taxon>Deinococcota</taxon>
        <taxon>Deinococci</taxon>
        <taxon>Deinococcales</taxon>
        <taxon>Deinococcaceae</taxon>
        <taxon>Deinococcus</taxon>
    </lineage>
</organism>
<feature type="domain" description="Beta-lactamase-related" evidence="1">
    <location>
        <begin position="39"/>
        <end position="296"/>
    </location>
</feature>
<protein>
    <submittedName>
        <fullName evidence="2">Beta-lactamase class C and other penicillin binding proteins</fullName>
    </submittedName>
</protein>